<dbReference type="STRING" id="930992.A0A0D0B5G3"/>
<organism evidence="4 5">
    <name type="scientific">Suillus luteus UH-Slu-Lm8-n1</name>
    <dbReference type="NCBI Taxonomy" id="930992"/>
    <lineage>
        <taxon>Eukaryota</taxon>
        <taxon>Fungi</taxon>
        <taxon>Dikarya</taxon>
        <taxon>Basidiomycota</taxon>
        <taxon>Agaricomycotina</taxon>
        <taxon>Agaricomycetes</taxon>
        <taxon>Agaricomycetidae</taxon>
        <taxon>Boletales</taxon>
        <taxon>Suillineae</taxon>
        <taxon>Suillaceae</taxon>
        <taxon>Suillus</taxon>
    </lineage>
</organism>
<proteinExistence type="predicted"/>
<sequence length="217" mass="23922">MRLVLIALSLQAPVECSICHTVISRKADFPRHMLTHASNKEELYLPCPIPGCCHRTLQKSNLQTHIAGHTKNGRRESSRPAAAAYPSVRYITPQVEIPASLDLNDLTFPECAGFTPSGSRSRYAKSSDTRARFTGEFKELSSDGLFDLPAEELAPNHLHPPIVPANLITFHIDPQARQLVSIVIRPQASHNDGFLFRFQSQQPLSNEGFQSPSGAAD</sequence>
<dbReference type="EMBL" id="KN835360">
    <property type="protein sequence ID" value="KIK39073.1"/>
    <property type="molecule type" value="Genomic_DNA"/>
</dbReference>
<dbReference type="SMART" id="SM00355">
    <property type="entry name" value="ZnF_C2H2"/>
    <property type="match status" value="2"/>
</dbReference>
<dbReference type="InterPro" id="IPR013087">
    <property type="entry name" value="Znf_C2H2_type"/>
</dbReference>
<keyword evidence="1" id="KW-0479">Metal-binding</keyword>
<feature type="domain" description="C2H2-type" evidence="3">
    <location>
        <begin position="14"/>
        <end position="41"/>
    </location>
</feature>
<keyword evidence="2" id="KW-0732">Signal</keyword>
<evidence type="ECO:0000256" key="1">
    <source>
        <dbReference type="PROSITE-ProRule" id="PRU00042"/>
    </source>
</evidence>
<accession>A0A0D0B5G3</accession>
<dbReference type="Gene3D" id="3.30.160.60">
    <property type="entry name" value="Classic Zinc Finger"/>
    <property type="match status" value="1"/>
</dbReference>
<evidence type="ECO:0000256" key="2">
    <source>
        <dbReference type="SAM" id="SignalP"/>
    </source>
</evidence>
<dbReference type="Proteomes" id="UP000054485">
    <property type="component" value="Unassembled WGS sequence"/>
</dbReference>
<dbReference type="AlphaFoldDB" id="A0A0D0B5G3"/>
<dbReference type="OrthoDB" id="654211at2759"/>
<dbReference type="HOGENOM" id="CLU_1273009_0_0_1"/>
<evidence type="ECO:0000313" key="5">
    <source>
        <dbReference type="Proteomes" id="UP000054485"/>
    </source>
</evidence>
<name>A0A0D0B5G3_9AGAM</name>
<dbReference type="GO" id="GO:0008270">
    <property type="term" value="F:zinc ion binding"/>
    <property type="evidence" value="ECO:0007669"/>
    <property type="project" value="UniProtKB-KW"/>
</dbReference>
<keyword evidence="1" id="KW-0863">Zinc-finger</keyword>
<feature type="signal peptide" evidence="2">
    <location>
        <begin position="1"/>
        <end position="16"/>
    </location>
</feature>
<evidence type="ECO:0000313" key="4">
    <source>
        <dbReference type="EMBL" id="KIK39073.1"/>
    </source>
</evidence>
<keyword evidence="5" id="KW-1185">Reference proteome</keyword>
<feature type="chain" id="PRO_5002219205" description="C2H2-type domain-containing protein" evidence="2">
    <location>
        <begin position="17"/>
        <end position="217"/>
    </location>
</feature>
<dbReference type="PROSITE" id="PS00028">
    <property type="entry name" value="ZINC_FINGER_C2H2_1"/>
    <property type="match status" value="1"/>
</dbReference>
<protein>
    <recommendedName>
        <fullName evidence="3">C2H2-type domain-containing protein</fullName>
    </recommendedName>
</protein>
<dbReference type="InParanoid" id="A0A0D0B5G3"/>
<keyword evidence="1" id="KW-0862">Zinc</keyword>
<gene>
    <name evidence="4" type="ORF">CY34DRAFT_89894</name>
</gene>
<evidence type="ECO:0000259" key="3">
    <source>
        <dbReference type="PROSITE" id="PS50157"/>
    </source>
</evidence>
<dbReference type="PROSITE" id="PS50157">
    <property type="entry name" value="ZINC_FINGER_C2H2_2"/>
    <property type="match status" value="1"/>
</dbReference>
<reference evidence="4 5" key="1">
    <citation type="submission" date="2014-04" db="EMBL/GenBank/DDBJ databases">
        <authorList>
            <consortium name="DOE Joint Genome Institute"/>
            <person name="Kuo A."/>
            <person name="Ruytinx J."/>
            <person name="Rineau F."/>
            <person name="Colpaert J."/>
            <person name="Kohler A."/>
            <person name="Nagy L.G."/>
            <person name="Floudas D."/>
            <person name="Copeland A."/>
            <person name="Barry K.W."/>
            <person name="Cichocki N."/>
            <person name="Veneault-Fourrey C."/>
            <person name="LaButti K."/>
            <person name="Lindquist E.A."/>
            <person name="Lipzen A."/>
            <person name="Lundell T."/>
            <person name="Morin E."/>
            <person name="Murat C."/>
            <person name="Sun H."/>
            <person name="Tunlid A."/>
            <person name="Henrissat B."/>
            <person name="Grigoriev I.V."/>
            <person name="Hibbett D.S."/>
            <person name="Martin F."/>
            <person name="Nordberg H.P."/>
            <person name="Cantor M.N."/>
            <person name="Hua S.X."/>
        </authorList>
    </citation>
    <scope>NUCLEOTIDE SEQUENCE [LARGE SCALE GENOMIC DNA]</scope>
    <source>
        <strain evidence="4 5">UH-Slu-Lm8-n1</strain>
    </source>
</reference>
<reference evidence="5" key="2">
    <citation type="submission" date="2015-01" db="EMBL/GenBank/DDBJ databases">
        <title>Evolutionary Origins and Diversification of the Mycorrhizal Mutualists.</title>
        <authorList>
            <consortium name="DOE Joint Genome Institute"/>
            <consortium name="Mycorrhizal Genomics Consortium"/>
            <person name="Kohler A."/>
            <person name="Kuo A."/>
            <person name="Nagy L.G."/>
            <person name="Floudas D."/>
            <person name="Copeland A."/>
            <person name="Barry K.W."/>
            <person name="Cichocki N."/>
            <person name="Veneault-Fourrey C."/>
            <person name="LaButti K."/>
            <person name="Lindquist E.A."/>
            <person name="Lipzen A."/>
            <person name="Lundell T."/>
            <person name="Morin E."/>
            <person name="Murat C."/>
            <person name="Riley R."/>
            <person name="Ohm R."/>
            <person name="Sun H."/>
            <person name="Tunlid A."/>
            <person name="Henrissat B."/>
            <person name="Grigoriev I.V."/>
            <person name="Hibbett D.S."/>
            <person name="Martin F."/>
        </authorList>
    </citation>
    <scope>NUCLEOTIDE SEQUENCE [LARGE SCALE GENOMIC DNA]</scope>
    <source>
        <strain evidence="5">UH-Slu-Lm8-n1</strain>
    </source>
</reference>